<dbReference type="EMBL" id="KE721111">
    <property type="protein sequence ID" value="ERF72208.1"/>
    <property type="molecule type" value="Genomic_DNA"/>
</dbReference>
<dbReference type="eggNOG" id="ENOG502SS2B">
    <property type="taxonomic scope" value="Eukaryota"/>
</dbReference>
<evidence type="ECO:0000259" key="2">
    <source>
        <dbReference type="Pfam" id="PF13577"/>
    </source>
</evidence>
<proteinExistence type="predicted"/>
<dbReference type="Proteomes" id="UP000019373">
    <property type="component" value="Unassembled WGS sequence"/>
</dbReference>
<feature type="chain" id="PRO_5004611491" description="SnoaL-like domain-containing protein" evidence="1">
    <location>
        <begin position="24"/>
        <end position="215"/>
    </location>
</feature>
<dbReference type="OMA" id="HRNLVYM"/>
<evidence type="ECO:0000313" key="3">
    <source>
        <dbReference type="EMBL" id="ERF72208.1"/>
    </source>
</evidence>
<dbReference type="Pfam" id="PF13577">
    <property type="entry name" value="SnoaL_4"/>
    <property type="match status" value="1"/>
</dbReference>
<feature type="domain" description="SnoaL-like" evidence="2">
    <location>
        <begin position="70"/>
        <end position="199"/>
    </location>
</feature>
<dbReference type="AlphaFoldDB" id="U1GJ91"/>
<keyword evidence="1" id="KW-0732">Signal</keyword>
<dbReference type="InterPro" id="IPR032710">
    <property type="entry name" value="NTF2-like_dom_sf"/>
</dbReference>
<evidence type="ECO:0000256" key="1">
    <source>
        <dbReference type="SAM" id="SignalP"/>
    </source>
</evidence>
<reference evidence="4" key="1">
    <citation type="journal article" date="2014" name="BMC Genomics">
        <title>Genome characteristics reveal the impact of lichenization on lichen-forming fungus Endocarpon pusillum Hedwig (Verrucariales, Ascomycota).</title>
        <authorList>
            <person name="Wang Y.-Y."/>
            <person name="Liu B."/>
            <person name="Zhang X.-Y."/>
            <person name="Zhou Q.-M."/>
            <person name="Zhang T."/>
            <person name="Li H."/>
            <person name="Yu Y.-F."/>
            <person name="Zhang X.-L."/>
            <person name="Hao X.-Y."/>
            <person name="Wang M."/>
            <person name="Wang L."/>
            <person name="Wei J.-C."/>
        </authorList>
    </citation>
    <scope>NUCLEOTIDE SEQUENCE [LARGE SCALE GENOMIC DNA]</scope>
    <source>
        <strain evidence="4">Z07020 / HMAS-L-300199</strain>
    </source>
</reference>
<dbReference type="HOGENOM" id="CLU_106738_2_0_1"/>
<name>U1GJ91_ENDPU</name>
<dbReference type="OrthoDB" id="2148716at2759"/>
<dbReference type="RefSeq" id="XP_007802053.1">
    <property type="nucleotide sequence ID" value="XM_007803862.1"/>
</dbReference>
<gene>
    <name evidence="3" type="ORF">EPUS_02095</name>
</gene>
<feature type="signal peptide" evidence="1">
    <location>
        <begin position="1"/>
        <end position="23"/>
    </location>
</feature>
<dbReference type="GeneID" id="19237149"/>
<dbReference type="InterPro" id="IPR037401">
    <property type="entry name" value="SnoaL-like"/>
</dbReference>
<dbReference type="SUPFAM" id="SSF54427">
    <property type="entry name" value="NTF2-like"/>
    <property type="match status" value="1"/>
</dbReference>
<organism evidence="3 4">
    <name type="scientific">Endocarpon pusillum (strain Z07020 / HMAS-L-300199)</name>
    <name type="common">Lichen-forming fungus</name>
    <dbReference type="NCBI Taxonomy" id="1263415"/>
    <lineage>
        <taxon>Eukaryota</taxon>
        <taxon>Fungi</taxon>
        <taxon>Dikarya</taxon>
        <taxon>Ascomycota</taxon>
        <taxon>Pezizomycotina</taxon>
        <taxon>Eurotiomycetes</taxon>
        <taxon>Chaetothyriomycetidae</taxon>
        <taxon>Verrucariales</taxon>
        <taxon>Verrucariaceae</taxon>
        <taxon>Endocarpon</taxon>
    </lineage>
</organism>
<evidence type="ECO:0000313" key="4">
    <source>
        <dbReference type="Proteomes" id="UP000019373"/>
    </source>
</evidence>
<dbReference type="Gene3D" id="3.10.450.50">
    <property type="match status" value="1"/>
</dbReference>
<sequence length="215" mass="23219">MKSLLSFALSTTLILCNTVVSSAASPKKCTPAPAPETAPDPLPLFDLVEYYYEPPSRQSPSELLSTQVSESQIRNKLALNSLALGGEDFDGLDYVFTEDAVANLSAPIGVVKGRDNIKQAIRQVLTAGEGVDGHDLISSPLIEVDPQNPCLAKSLTYFTTTFFGVSGPWQGLGQASSLSGQFRDTWVQDEAGEWRISIRILVYIGFPIGNLLPRN</sequence>
<keyword evidence="4" id="KW-1185">Reference proteome</keyword>
<protein>
    <recommendedName>
        <fullName evidence="2">SnoaL-like domain-containing protein</fullName>
    </recommendedName>
</protein>
<accession>U1GJ91</accession>